<dbReference type="EMBL" id="JAPFFK010000012">
    <property type="protein sequence ID" value="KAJ6731429.1"/>
    <property type="molecule type" value="Genomic_DNA"/>
</dbReference>
<proteinExistence type="predicted"/>
<protein>
    <submittedName>
        <fullName evidence="1">Uncharacterized protein</fullName>
    </submittedName>
</protein>
<name>A0A9Q0ZEB7_SALPP</name>
<dbReference type="Proteomes" id="UP001151532">
    <property type="component" value="Chromosome 18"/>
</dbReference>
<organism evidence="1 2">
    <name type="scientific">Salix purpurea</name>
    <name type="common">Purple osier willow</name>
    <dbReference type="NCBI Taxonomy" id="77065"/>
    <lineage>
        <taxon>Eukaryota</taxon>
        <taxon>Viridiplantae</taxon>
        <taxon>Streptophyta</taxon>
        <taxon>Embryophyta</taxon>
        <taxon>Tracheophyta</taxon>
        <taxon>Spermatophyta</taxon>
        <taxon>Magnoliopsida</taxon>
        <taxon>eudicotyledons</taxon>
        <taxon>Gunneridae</taxon>
        <taxon>Pentapetalae</taxon>
        <taxon>rosids</taxon>
        <taxon>fabids</taxon>
        <taxon>Malpighiales</taxon>
        <taxon>Salicaceae</taxon>
        <taxon>Saliceae</taxon>
        <taxon>Salix</taxon>
    </lineage>
</organism>
<comment type="caution">
    <text evidence="1">The sequence shown here is derived from an EMBL/GenBank/DDBJ whole genome shotgun (WGS) entry which is preliminary data.</text>
</comment>
<reference evidence="1" key="2">
    <citation type="journal article" date="2023" name="Int. J. Mol. Sci.">
        <title>De Novo Assembly and Annotation of 11 Diverse Shrub Willow (Salix) Genomes Reveals Novel Gene Organization in Sex-Linked Regions.</title>
        <authorList>
            <person name="Hyden B."/>
            <person name="Feng K."/>
            <person name="Yates T.B."/>
            <person name="Jawdy S."/>
            <person name="Cereghino C."/>
            <person name="Smart L.B."/>
            <person name="Muchero W."/>
        </authorList>
    </citation>
    <scope>NUCLEOTIDE SEQUENCE</scope>
    <source>
        <tissue evidence="1">Shoot tip</tissue>
    </source>
</reference>
<sequence>MAMEEYCGNEELELYVNLGGEDINMEECGIQVIVNLDSLEAIEWDPDINNKEKKAESDNVIPSPPTHLLHHPLYGSISFTTIEKWKSIWRMIYPFSVYHLPQ</sequence>
<gene>
    <name evidence="1" type="ORF">OIU79_002701</name>
</gene>
<keyword evidence="2" id="KW-1185">Reference proteome</keyword>
<accession>A0A9Q0ZEB7</accession>
<reference evidence="1" key="1">
    <citation type="submission" date="2022-11" db="EMBL/GenBank/DDBJ databases">
        <authorList>
            <person name="Hyden B.L."/>
            <person name="Feng K."/>
            <person name="Yates T."/>
            <person name="Jawdy S."/>
            <person name="Smart L.B."/>
            <person name="Muchero W."/>
        </authorList>
    </citation>
    <scope>NUCLEOTIDE SEQUENCE</scope>
    <source>
        <tissue evidence="1">Shoot tip</tissue>
    </source>
</reference>
<dbReference type="AlphaFoldDB" id="A0A9Q0ZEB7"/>
<evidence type="ECO:0000313" key="1">
    <source>
        <dbReference type="EMBL" id="KAJ6731429.1"/>
    </source>
</evidence>
<evidence type="ECO:0000313" key="2">
    <source>
        <dbReference type="Proteomes" id="UP001151532"/>
    </source>
</evidence>